<dbReference type="OrthoDB" id="432447at2759"/>
<evidence type="ECO:0000313" key="4">
    <source>
        <dbReference type="EMBL" id="KAG0260770.1"/>
    </source>
</evidence>
<feature type="compositionally biased region" description="Basic residues" evidence="2">
    <location>
        <begin position="713"/>
        <end position="723"/>
    </location>
</feature>
<evidence type="ECO:0000313" key="5">
    <source>
        <dbReference type="Proteomes" id="UP000807716"/>
    </source>
</evidence>
<dbReference type="SUPFAM" id="SSF56091">
    <property type="entry name" value="DNA ligase/mRNA capping enzyme, catalytic domain"/>
    <property type="match status" value="2"/>
</dbReference>
<feature type="region of interest" description="Disordered" evidence="2">
    <location>
        <begin position="1"/>
        <end position="22"/>
    </location>
</feature>
<feature type="region of interest" description="Disordered" evidence="2">
    <location>
        <begin position="522"/>
        <end position="549"/>
    </location>
</feature>
<dbReference type="Gene3D" id="3.40.50.300">
    <property type="entry name" value="P-loop containing nucleotide triphosphate hydrolases"/>
    <property type="match status" value="1"/>
</dbReference>
<sequence>MARGSLDPTRPDTTTTTTNTSNSPQALALTLSQAAAAFRDADFFESSVLYWSAALAFTALDEIDNDQIVHEGLLEFRFDLEQELGLDVQLQEPIELIYPPTILKAAVARTGMLRQQQPPLLLQGAGESGSLNHGPTDVDQHTRHPQQWHTIPLGRTTTPPLHVYIMSALAYLAQHINIRIDILPSGSDTLTSLGPPQRYYGALSPAQRSLYHDLLAIVLATTSHHSQLLFTTGQRTDTSKSDLLNGTDQPHHGHSLTTLLGNEVSATWQIVIPQKRTPHSMPRFFSYLNPTAAATIAGCSTPRNELDIAALAETGVRLIVTLIKESPLPQAWFPGSPNVATSASMEQLQGVEMQESSEENDNNSCNNSPPLPSTSLGRIRNAFVPIENLKAPAFPEIYETILGWCVRTTAASPLSTQLRLSRQQLQDSTFFHPHQNAVLIHCGGGKGRAGIVLAAHLMRFGLSGHGRAGYCRQCLADNNLHPYDLTMFHPNHRRRRHADGNAGEPASGPSQLEVLNVLPHPCTNRVTQDDDSTDDDDNDNDNGDISLDIDNTNGVYVVQPRHCVNRFTPRMTARDAIAYLRAIRPGSIETVIQEKSLRAYGDWLWKQASQRRQRGRGRGDGDANGHDTAIADHGDTSVQEESKQHNSSRNSNHTSAGRTDAKGKDKERKSTATSGHTPPQKQPSKSRQRQAAATTEAEEEDEEQMSDDEGRRGGKKGKSKQRQQRQQQQQQQQEVFRHVPPPPNKIIKLPSGGKGSHHQHHLIVQHNMRARQLQRGQKKNKGGNSSGAKGNKDGMPTSFRLSGLPLDEPTAVPPKLIVLTGLPGSGKSHLVTRLLAAFPEHFVRISQDELGSRPVCERLLAQSMRHQQQSASAKGNPALALPMSVIVDRCNPTAADRKSWYETAFQPDETCIIWFSAEQATCLARCETRSDHPTLDGAKAGRVIKGFAKEFEQPNLAKESWSKTLVEVGDFEGADMCFRTLADLAANVPGSKPLGAASTNSTIPTRIPRPAFIPKKVLQRRQQHPSSGGAGAGDPGTLTASMDKVEEEVEEDEAQEALDEEGGGGDERSDDTSDVPAGVGDSPLAKALQFASPTGRRPAVKKPTRGSCQGNQPTRSMKEGGGRGGQDEGDGTSSVVAKGVQFATPVSSYARPMQKFPRTPHLLDPLTVQSILSSSSSSPPSSSSSASSEERTRSPAISRNDLLLPTSALAQVLHPKPHQVLTVEEKIDGANLGISVVHFKPMSSGSAAVGADAMLLPPPKIRVQNRSHFINATDHWQFKKLDQWLDKYREDVLWLCEGRWRYETRDGKKLQRSEFGLQEASSSSPSGDGGHGHGNERGEAQDEDEGEGKEGEDLWQDTTTDGGAKDEHSSEGEEEEDEYVDEDRVLQDGLAAFVLYGEWLYAKHSIHYTALDSWFVPFDLLDVKTGTFVSRKVFAQAIAQTQLRGPPQILVPDHVRGDTAKMVEWVLEQLETTSRLMRPEEGEEQDSHKKKNHGQKARQERRVEGLYFRIDQGHRLTMRCKAVRSDFIADEERWGSKEQVANELRWDVYHK</sequence>
<feature type="region of interest" description="Disordered" evidence="2">
    <location>
        <begin position="610"/>
        <end position="807"/>
    </location>
</feature>
<feature type="compositionally biased region" description="Polar residues" evidence="2">
    <location>
        <begin position="671"/>
        <end position="685"/>
    </location>
</feature>
<name>A0A9P6Q4Y8_9FUNG</name>
<feature type="region of interest" description="Disordered" evidence="2">
    <location>
        <begin position="1476"/>
        <end position="1500"/>
    </location>
</feature>
<dbReference type="Pfam" id="PF22784">
    <property type="entry name" value="PTP-SAK"/>
    <property type="match status" value="2"/>
</dbReference>
<keyword evidence="1" id="KW-0378">Hydrolase</keyword>
<keyword evidence="5" id="KW-1185">Reference proteome</keyword>
<feature type="region of interest" description="Disordered" evidence="2">
    <location>
        <begin position="989"/>
        <end position="1133"/>
    </location>
</feature>
<dbReference type="InterPro" id="IPR000387">
    <property type="entry name" value="Tyr_Pase_dom"/>
</dbReference>
<comment type="caution">
    <text evidence="4">The sequence shown here is derived from an EMBL/GenBank/DDBJ whole genome shotgun (WGS) entry which is preliminary data.</text>
</comment>
<feature type="region of interest" description="Disordered" evidence="2">
    <location>
        <begin position="1171"/>
        <end position="1199"/>
    </location>
</feature>
<feature type="compositionally biased region" description="Polar residues" evidence="2">
    <location>
        <begin position="1106"/>
        <end position="1115"/>
    </location>
</feature>
<dbReference type="SUPFAM" id="SSF52540">
    <property type="entry name" value="P-loop containing nucleoside triphosphate hydrolases"/>
    <property type="match status" value="1"/>
</dbReference>
<dbReference type="Gene3D" id="3.90.190.10">
    <property type="entry name" value="Protein tyrosine phosphatase superfamily"/>
    <property type="match status" value="1"/>
</dbReference>
<dbReference type="PANTHER" id="PTHR43883">
    <property type="entry name" value="SLR0207 PROTEIN"/>
    <property type="match status" value="1"/>
</dbReference>
<feature type="compositionally biased region" description="Acidic residues" evidence="2">
    <location>
        <begin position="1372"/>
        <end position="1381"/>
    </location>
</feature>
<feature type="compositionally biased region" description="Low complexity" evidence="2">
    <location>
        <begin position="1173"/>
        <end position="1187"/>
    </location>
</feature>
<dbReference type="Proteomes" id="UP000807716">
    <property type="component" value="Unassembled WGS sequence"/>
</dbReference>
<evidence type="ECO:0000256" key="1">
    <source>
        <dbReference type="ARBA" id="ARBA00022801"/>
    </source>
</evidence>
<dbReference type="InterPro" id="IPR052732">
    <property type="entry name" value="Cell-binding_unc_protein"/>
</dbReference>
<dbReference type="InterPro" id="IPR029021">
    <property type="entry name" value="Prot-tyrosine_phosphatase-like"/>
</dbReference>
<feature type="compositionally biased region" description="Basic and acidic residues" evidence="2">
    <location>
        <begin position="617"/>
        <end position="644"/>
    </location>
</feature>
<feature type="compositionally biased region" description="Basic and acidic residues" evidence="2">
    <location>
        <begin position="1330"/>
        <end position="1340"/>
    </location>
</feature>
<dbReference type="Pfam" id="PF13671">
    <property type="entry name" value="AAA_33"/>
    <property type="match status" value="1"/>
</dbReference>
<dbReference type="InterPro" id="IPR027417">
    <property type="entry name" value="P-loop_NTPase"/>
</dbReference>
<feature type="compositionally biased region" description="Acidic residues" evidence="2">
    <location>
        <begin position="529"/>
        <end position="542"/>
    </location>
</feature>
<feature type="domain" description="Tyrosine specific protein phosphatases" evidence="3">
    <location>
        <begin position="438"/>
        <end position="463"/>
    </location>
</feature>
<dbReference type="PANTHER" id="PTHR43883:SF1">
    <property type="entry name" value="GLUCONOKINASE"/>
    <property type="match status" value="1"/>
</dbReference>
<gene>
    <name evidence="4" type="ORF">DFQ27_003341</name>
</gene>
<feature type="region of interest" description="Disordered" evidence="2">
    <location>
        <begin position="348"/>
        <end position="373"/>
    </location>
</feature>
<dbReference type="SUPFAM" id="SSF52799">
    <property type="entry name" value="(Phosphotyrosine protein) phosphatases II"/>
    <property type="match status" value="1"/>
</dbReference>
<dbReference type="InterPro" id="IPR021122">
    <property type="entry name" value="RNA_ligase_dom_REL/Rnl2"/>
</dbReference>
<proteinExistence type="predicted"/>
<feature type="compositionally biased region" description="Low complexity" evidence="2">
    <location>
        <begin position="13"/>
        <end position="22"/>
    </location>
</feature>
<dbReference type="GO" id="GO:0016791">
    <property type="term" value="F:phosphatase activity"/>
    <property type="evidence" value="ECO:0007669"/>
    <property type="project" value="UniProtKB-ARBA"/>
</dbReference>
<dbReference type="PROSITE" id="PS50056">
    <property type="entry name" value="TYR_PHOSPHATASE_2"/>
    <property type="match status" value="1"/>
</dbReference>
<feature type="region of interest" description="Disordered" evidence="2">
    <location>
        <begin position="1311"/>
        <end position="1381"/>
    </location>
</feature>
<feature type="compositionally biased region" description="Acidic residues" evidence="2">
    <location>
        <begin position="696"/>
        <end position="707"/>
    </location>
</feature>
<feature type="compositionally biased region" description="Basic and acidic residues" evidence="2">
    <location>
        <begin position="659"/>
        <end position="670"/>
    </location>
</feature>
<evidence type="ECO:0000256" key="2">
    <source>
        <dbReference type="SAM" id="MobiDB-lite"/>
    </source>
</evidence>
<dbReference type="Pfam" id="PF09414">
    <property type="entry name" value="RNA_ligase"/>
    <property type="match status" value="1"/>
</dbReference>
<reference evidence="4" key="1">
    <citation type="journal article" date="2020" name="Fungal Divers.">
        <title>Resolving the Mortierellaceae phylogeny through synthesis of multi-gene phylogenetics and phylogenomics.</title>
        <authorList>
            <person name="Vandepol N."/>
            <person name="Liber J."/>
            <person name="Desiro A."/>
            <person name="Na H."/>
            <person name="Kennedy M."/>
            <person name="Barry K."/>
            <person name="Grigoriev I.V."/>
            <person name="Miller A.N."/>
            <person name="O'Donnell K."/>
            <person name="Stajich J.E."/>
            <person name="Bonito G."/>
        </authorList>
    </citation>
    <scope>NUCLEOTIDE SEQUENCE</scope>
    <source>
        <strain evidence="4">BC1065</strain>
    </source>
</reference>
<evidence type="ECO:0000259" key="3">
    <source>
        <dbReference type="PROSITE" id="PS50056"/>
    </source>
</evidence>
<dbReference type="Gene3D" id="3.30.470.30">
    <property type="entry name" value="DNA ligase/mRNA capping enzyme"/>
    <property type="match status" value="1"/>
</dbReference>
<feature type="compositionally biased region" description="Acidic residues" evidence="2">
    <location>
        <begin position="1045"/>
        <end position="1064"/>
    </location>
</feature>
<protein>
    <recommendedName>
        <fullName evidence="3">Tyrosine specific protein phosphatases domain-containing protein</fullName>
    </recommendedName>
</protein>
<feature type="compositionally biased region" description="Low complexity" evidence="2">
    <location>
        <begin position="724"/>
        <end position="733"/>
    </location>
</feature>
<dbReference type="InterPro" id="IPR057023">
    <property type="entry name" value="PTP-SAK"/>
</dbReference>
<accession>A0A9P6Q4Y8</accession>
<feature type="compositionally biased region" description="Polar residues" evidence="2">
    <location>
        <begin position="645"/>
        <end position="657"/>
    </location>
</feature>
<organism evidence="4 5">
    <name type="scientific">Actinomortierella ambigua</name>
    <dbReference type="NCBI Taxonomy" id="1343610"/>
    <lineage>
        <taxon>Eukaryota</taxon>
        <taxon>Fungi</taxon>
        <taxon>Fungi incertae sedis</taxon>
        <taxon>Mucoromycota</taxon>
        <taxon>Mortierellomycotina</taxon>
        <taxon>Mortierellomycetes</taxon>
        <taxon>Mortierellales</taxon>
        <taxon>Mortierellaceae</taxon>
        <taxon>Actinomortierella</taxon>
    </lineage>
</organism>
<dbReference type="EMBL" id="JAAAJB010000238">
    <property type="protein sequence ID" value="KAG0260770.1"/>
    <property type="molecule type" value="Genomic_DNA"/>
</dbReference>
<feature type="region of interest" description="Disordered" evidence="2">
    <location>
        <begin position="124"/>
        <end position="145"/>
    </location>
</feature>